<proteinExistence type="predicted"/>
<feature type="region of interest" description="Disordered" evidence="1">
    <location>
        <begin position="41"/>
        <end position="98"/>
    </location>
</feature>
<reference evidence="2 3" key="1">
    <citation type="submission" date="2015-10" db="EMBL/GenBank/DDBJ databases">
        <title>Genome analyses suggest a sexual origin of heterokaryosis in a supposedly ancient asexual fungus.</title>
        <authorList>
            <person name="Ropars J."/>
            <person name="Sedzielewska K."/>
            <person name="Noel J."/>
            <person name="Charron P."/>
            <person name="Farinelli L."/>
            <person name="Marton T."/>
            <person name="Kruger M."/>
            <person name="Pelin A."/>
            <person name="Brachmann A."/>
            <person name="Corradi N."/>
        </authorList>
    </citation>
    <scope>NUCLEOTIDE SEQUENCE [LARGE SCALE GENOMIC DNA]</scope>
    <source>
        <strain evidence="2 3">A4</strain>
    </source>
</reference>
<evidence type="ECO:0000313" key="2">
    <source>
        <dbReference type="EMBL" id="PKY58701.1"/>
    </source>
</evidence>
<protein>
    <submittedName>
        <fullName evidence="2">Uncharacterized protein</fullName>
    </submittedName>
</protein>
<organism evidence="2 3">
    <name type="scientific">Rhizophagus irregularis</name>
    <dbReference type="NCBI Taxonomy" id="588596"/>
    <lineage>
        <taxon>Eukaryota</taxon>
        <taxon>Fungi</taxon>
        <taxon>Fungi incertae sedis</taxon>
        <taxon>Mucoromycota</taxon>
        <taxon>Glomeromycotina</taxon>
        <taxon>Glomeromycetes</taxon>
        <taxon>Glomerales</taxon>
        <taxon>Glomeraceae</taxon>
        <taxon>Rhizophagus</taxon>
    </lineage>
</organism>
<dbReference type="AlphaFoldDB" id="A0A2I1HIK6"/>
<dbReference type="EMBL" id="LLXI01003136">
    <property type="protein sequence ID" value="PKY58701.1"/>
    <property type="molecule type" value="Genomic_DNA"/>
</dbReference>
<dbReference type="Proteomes" id="UP000234323">
    <property type="component" value="Unassembled WGS sequence"/>
</dbReference>
<accession>A0A2I1HIK6</accession>
<comment type="caution">
    <text evidence="2">The sequence shown here is derived from an EMBL/GenBank/DDBJ whole genome shotgun (WGS) entry which is preliminary data.</text>
</comment>
<evidence type="ECO:0000313" key="3">
    <source>
        <dbReference type="Proteomes" id="UP000234323"/>
    </source>
</evidence>
<gene>
    <name evidence="2" type="ORF">RhiirA4_480833</name>
</gene>
<evidence type="ECO:0000256" key="1">
    <source>
        <dbReference type="SAM" id="MobiDB-lite"/>
    </source>
</evidence>
<sequence length="98" mass="10999">MRRLKTNCPCAIVPKLRVKAKKLQYEGSFINDTKNVIPFKDIQDNDIENSAISPDNPADEESGSTGKNSPEKANEVTTSAYEDPKHPKYQIVKFGMEK</sequence>
<name>A0A2I1HIK6_9GLOM</name>
<keyword evidence="3" id="KW-1185">Reference proteome</keyword>